<evidence type="ECO:0000313" key="1">
    <source>
        <dbReference type="EMBL" id="ASB40250.1"/>
    </source>
</evidence>
<organism evidence="1 2">
    <name type="scientific">Acutalibacter muris</name>
    <dbReference type="NCBI Taxonomy" id="1796620"/>
    <lineage>
        <taxon>Bacteria</taxon>
        <taxon>Bacillati</taxon>
        <taxon>Bacillota</taxon>
        <taxon>Clostridia</taxon>
        <taxon>Eubacteriales</taxon>
        <taxon>Acutalibacteraceae</taxon>
        <taxon>Acutalibacter</taxon>
    </lineage>
</organism>
<sequence length="329" mass="38070">MVSINMRRKAFAFGILILIMLCVIFTNYSSRDIRTDISSAVISSSSDWIYAEQKNASTTLREATKAESFFEQTTDTQLEISYTLFPRTVGRVTSETFTFFTRCNALPFGLNKFCPTASYVYEDNGKYDTFLDIHIREKEGPINENFCHMSWYTMEHLIKVSPTQPDGELMAQQTYTTESFHDAADFYKKNFAAAEAGTDPEYISFNRLEDIDLNGVTAYHYTYKREVDPDVPQTTGYDLDYVYERYGEHFLFETERYIYLIAFSGQEENEFQLQVLKNIIDTLGINPNESCQPPVWAQNEWFVEYGIHLHRDELVGTVPECLQPYVLGC</sequence>
<proteinExistence type="predicted"/>
<gene>
    <name evidence="1" type="ORF">ADH66_06015</name>
</gene>
<accession>A0ABN5A0D7</accession>
<evidence type="ECO:0000313" key="2">
    <source>
        <dbReference type="Proteomes" id="UP000196710"/>
    </source>
</evidence>
<reference evidence="2" key="1">
    <citation type="submission" date="2017-05" db="EMBL/GenBank/DDBJ databases">
        <title>Improved OligoMM genomes.</title>
        <authorList>
            <person name="Garzetti D."/>
        </authorList>
    </citation>
    <scope>NUCLEOTIDE SEQUENCE [LARGE SCALE GENOMIC DNA]</scope>
    <source>
        <strain evidence="2">KB18</strain>
    </source>
</reference>
<dbReference type="Proteomes" id="UP000196710">
    <property type="component" value="Chromosome"/>
</dbReference>
<protein>
    <submittedName>
        <fullName evidence="1">Uncharacterized protein</fullName>
    </submittedName>
</protein>
<keyword evidence="2" id="KW-1185">Reference proteome</keyword>
<dbReference type="EMBL" id="CP021422">
    <property type="protein sequence ID" value="ASB40250.1"/>
    <property type="molecule type" value="Genomic_DNA"/>
</dbReference>
<name>A0ABN5A0D7_9FIRM</name>